<dbReference type="GO" id="GO:0005886">
    <property type="term" value="C:plasma membrane"/>
    <property type="evidence" value="ECO:0007669"/>
    <property type="project" value="UniProtKB-SubCell"/>
</dbReference>
<dbReference type="GO" id="GO:0022857">
    <property type="term" value="F:transmembrane transporter activity"/>
    <property type="evidence" value="ECO:0007669"/>
    <property type="project" value="InterPro"/>
</dbReference>
<protein>
    <submittedName>
        <fullName evidence="7">APC family permease</fullName>
    </submittedName>
</protein>
<dbReference type="InterPro" id="IPR050367">
    <property type="entry name" value="APC_superfamily"/>
</dbReference>
<keyword evidence="8" id="KW-1185">Reference proteome</keyword>
<feature type="transmembrane region" description="Helical" evidence="6">
    <location>
        <begin position="373"/>
        <end position="390"/>
    </location>
</feature>
<dbReference type="Gene3D" id="1.20.1740.10">
    <property type="entry name" value="Amino acid/polyamine transporter I"/>
    <property type="match status" value="1"/>
</dbReference>
<dbReference type="InterPro" id="IPR002293">
    <property type="entry name" value="AA/rel_permease1"/>
</dbReference>
<accession>A0A7G7CQT2</accession>
<feature type="transmembrane region" description="Helical" evidence="6">
    <location>
        <begin position="287"/>
        <end position="312"/>
    </location>
</feature>
<feature type="transmembrane region" description="Helical" evidence="6">
    <location>
        <begin position="136"/>
        <end position="155"/>
    </location>
</feature>
<dbReference type="RefSeq" id="WP_185176322.1">
    <property type="nucleotide sequence ID" value="NZ_CP059404.1"/>
</dbReference>
<dbReference type="Proteomes" id="UP000515743">
    <property type="component" value="Chromosome"/>
</dbReference>
<proteinExistence type="predicted"/>
<feature type="transmembrane region" description="Helical" evidence="6">
    <location>
        <begin position="243"/>
        <end position="267"/>
    </location>
</feature>
<feature type="transmembrane region" description="Helical" evidence="6">
    <location>
        <begin position="167"/>
        <end position="190"/>
    </location>
</feature>
<dbReference type="KEGG" id="cik:H0194_02640"/>
<evidence type="ECO:0000256" key="3">
    <source>
        <dbReference type="ARBA" id="ARBA00022692"/>
    </source>
</evidence>
<dbReference type="PIRSF" id="PIRSF006060">
    <property type="entry name" value="AA_transporter"/>
    <property type="match status" value="1"/>
</dbReference>
<evidence type="ECO:0000256" key="6">
    <source>
        <dbReference type="SAM" id="Phobius"/>
    </source>
</evidence>
<feature type="transmembrane region" description="Helical" evidence="6">
    <location>
        <begin position="66"/>
        <end position="84"/>
    </location>
</feature>
<dbReference type="AlphaFoldDB" id="A0A7G7CQT2"/>
<comment type="subcellular location">
    <subcellularLocation>
        <location evidence="1">Cell membrane</location>
        <topology evidence="1">Multi-pass membrane protein</topology>
    </subcellularLocation>
</comment>
<feature type="transmembrane region" description="Helical" evidence="6">
    <location>
        <begin position="41"/>
        <end position="60"/>
    </location>
</feature>
<feature type="transmembrane region" description="Helical" evidence="6">
    <location>
        <begin position="14"/>
        <end position="34"/>
    </location>
</feature>
<feature type="transmembrane region" description="Helical" evidence="6">
    <location>
        <begin position="440"/>
        <end position="456"/>
    </location>
</feature>
<evidence type="ECO:0000256" key="2">
    <source>
        <dbReference type="ARBA" id="ARBA00022475"/>
    </source>
</evidence>
<dbReference type="Pfam" id="PF13520">
    <property type="entry name" value="AA_permease_2"/>
    <property type="match status" value="1"/>
</dbReference>
<sequence length="495" mass="52901">MNSNTNLARNYNPAWVFAMALGAAIGWGAFILPFDWMMSGGLAGTLIGFIIGGLLIGVIALSYGGAIRFLPVTGGGVAFALSALGRHHAFVAGWALALAYACIVALNASAVTLVFRVILPNWVMRFPLYEVAGWKIYLPEVLIASAFIILFAWMNSQGAEISGRFQFIAVLLLIGSVAVITVSMIVYYLVEQPTLAPGFPEDRSKLAAVSTIIAFAPWAYVGFDSIPQLAGEFNFSAKKAMNLILWGVGAATLVYMAMMLSTSIAVGTDHSQLSEAAWPPAVAIQEVMGLPGLVLMVVAVSVGVLTGLNGFFTATSRVLLTLGRSGLLPKWFAVLDQERKTPSKAIYFVALVCLITPWFGRAALAWIVDMSSLGVTVAYFYTCYFVFHVARTGKIVDAEIDVPHSLLQRGVSLVGCLLSVCFVALLLVPGSPGALGKESLIALGIWTLIGLLCYLVRYPKISRLDDAELAQRMFGGASVVKSDRLKMSSNSNSSL</sequence>
<keyword evidence="4 6" id="KW-1133">Transmembrane helix</keyword>
<evidence type="ECO:0000256" key="5">
    <source>
        <dbReference type="ARBA" id="ARBA00023136"/>
    </source>
</evidence>
<dbReference type="PANTHER" id="PTHR42770">
    <property type="entry name" value="AMINO ACID TRANSPORTER-RELATED"/>
    <property type="match status" value="1"/>
</dbReference>
<evidence type="ECO:0000313" key="8">
    <source>
        <dbReference type="Proteomes" id="UP000515743"/>
    </source>
</evidence>
<evidence type="ECO:0000256" key="1">
    <source>
        <dbReference type="ARBA" id="ARBA00004651"/>
    </source>
</evidence>
<keyword evidence="2" id="KW-1003">Cell membrane</keyword>
<feature type="transmembrane region" description="Helical" evidence="6">
    <location>
        <begin position="410"/>
        <end position="428"/>
    </location>
</feature>
<keyword evidence="3 6" id="KW-0812">Transmembrane</keyword>
<feature type="transmembrane region" description="Helical" evidence="6">
    <location>
        <begin position="91"/>
        <end position="116"/>
    </location>
</feature>
<organism evidence="7 8">
    <name type="scientific">Corynebacterium incognita</name>
    <dbReference type="NCBI Taxonomy" id="2754725"/>
    <lineage>
        <taxon>Bacteria</taxon>
        <taxon>Bacillati</taxon>
        <taxon>Actinomycetota</taxon>
        <taxon>Actinomycetes</taxon>
        <taxon>Mycobacteriales</taxon>
        <taxon>Corynebacteriaceae</taxon>
        <taxon>Corynebacterium</taxon>
    </lineage>
</organism>
<keyword evidence="5 6" id="KW-0472">Membrane</keyword>
<dbReference type="EMBL" id="CP059404">
    <property type="protein sequence ID" value="QNE89948.1"/>
    <property type="molecule type" value="Genomic_DNA"/>
</dbReference>
<evidence type="ECO:0000256" key="4">
    <source>
        <dbReference type="ARBA" id="ARBA00022989"/>
    </source>
</evidence>
<dbReference type="PANTHER" id="PTHR42770:SF7">
    <property type="entry name" value="MEMBRANE PROTEIN"/>
    <property type="match status" value="1"/>
</dbReference>
<evidence type="ECO:0000313" key="7">
    <source>
        <dbReference type="EMBL" id="QNE89948.1"/>
    </source>
</evidence>
<reference evidence="7 8" key="1">
    <citation type="submission" date="2020-07" db="EMBL/GenBank/DDBJ databases">
        <title>Complete genome and description of Corynebacterium incognita strain Marseille-Q3630 sp. nov.</title>
        <authorList>
            <person name="Boxberger M."/>
        </authorList>
    </citation>
    <scope>NUCLEOTIDE SEQUENCE [LARGE SCALE GENOMIC DNA]</scope>
    <source>
        <strain evidence="7 8">Marseille-Q3630</strain>
    </source>
</reference>
<feature type="transmembrane region" description="Helical" evidence="6">
    <location>
        <begin position="345"/>
        <end position="367"/>
    </location>
</feature>
<name>A0A7G7CQT2_9CORY</name>
<gene>
    <name evidence="7" type="ORF">H0194_02640</name>
</gene>